<dbReference type="GeneID" id="5141842"/>
<proteinExistence type="predicted"/>
<protein>
    <submittedName>
        <fullName evidence="1">Hz18-like protein</fullName>
    </submittedName>
</protein>
<sequence length="133" mass="15533">MSDNCGGSGVNRRFNMTALKQSLLTKHSVPPQLQYVELRIKNMLNKRIFDRFVPHVYLVTLNKQCVLKSCKQFEDSEQPNGATYTTDGKLKYYLVDVFPVNCEDNPNELSHIYCVYRTRNLKWLEENKENIPV</sequence>
<dbReference type="KEGG" id="vg:5141842"/>
<keyword evidence="2" id="KW-1185">Reference proteome</keyword>
<dbReference type="EMBL" id="DQ504428">
    <property type="protein sequence ID" value="ABF47358.1"/>
    <property type="molecule type" value="Genomic_DNA"/>
</dbReference>
<evidence type="ECO:0000313" key="1">
    <source>
        <dbReference type="EMBL" id="ABF47358.1"/>
    </source>
</evidence>
<name>Q0N485_9ABAC</name>
<dbReference type="Proteomes" id="UP000214353">
    <property type="component" value="Segment"/>
</dbReference>
<reference evidence="1 2" key="1">
    <citation type="journal article" date="2009" name="BMC Genomics">
        <title>Genomic sequence, organization and characteristics of a new nucleopolyhedrovirus isolated from Clanis bilineata larva.</title>
        <authorList>
            <person name="Zhu S.Y."/>
            <person name="Yi J.P."/>
            <person name="Shen W.D."/>
            <person name="Wang L.Q."/>
            <person name="He H.G."/>
            <person name="Wang Y."/>
            <person name="Li B."/>
            <person name="Wang W.B."/>
        </authorList>
    </citation>
    <scope>NUCLEOTIDE SEQUENCE [LARGE SCALE GENOMIC DNA]</scope>
    <source>
        <strain evidence="1">DZ1</strain>
    </source>
</reference>
<evidence type="ECO:0000313" key="2">
    <source>
        <dbReference type="Proteomes" id="UP000214353"/>
    </source>
</evidence>
<organism evidence="1 2">
    <name type="scientific">Clanis bilineata nucleopolyhedrovirus</name>
    <dbReference type="NCBI Taxonomy" id="1307957"/>
    <lineage>
        <taxon>Viruses</taxon>
        <taxon>Viruses incertae sedis</taxon>
        <taxon>Naldaviricetes</taxon>
        <taxon>Lefavirales</taxon>
        <taxon>Baculoviridae</taxon>
        <taxon>Alphabaculovirus</taxon>
        <taxon>Alphabaculovirus clabilineatae</taxon>
    </lineage>
</organism>
<accession>Q0N485</accession>
<dbReference type="OrthoDB" id="26908at10239"/>
<dbReference type="RefSeq" id="YP_717551.1">
    <property type="nucleotide sequence ID" value="NC_008293.1"/>
</dbReference>